<dbReference type="EMBL" id="JBBUKT010000012">
    <property type="protein sequence ID" value="MEK7953586.1"/>
    <property type="molecule type" value="Genomic_DNA"/>
</dbReference>
<gene>
    <name evidence="1" type="ORF">WKV53_23930</name>
</gene>
<dbReference type="Proteomes" id="UP001371305">
    <property type="component" value="Unassembled WGS sequence"/>
</dbReference>
<dbReference type="PROSITE" id="PS51318">
    <property type="entry name" value="TAT"/>
    <property type="match status" value="1"/>
</dbReference>
<comment type="caution">
    <text evidence="1">The sequence shown here is derived from an EMBL/GenBank/DDBJ whole genome shotgun (WGS) entry which is preliminary data.</text>
</comment>
<dbReference type="InterPro" id="IPR006311">
    <property type="entry name" value="TAT_signal"/>
</dbReference>
<accession>A0ABU9B108</accession>
<name>A0ABU9B108_9BACT</name>
<proteinExistence type="predicted"/>
<protein>
    <recommendedName>
        <fullName evidence="3">PA14 domain-containing protein</fullName>
    </recommendedName>
</protein>
<dbReference type="RefSeq" id="WP_341407352.1">
    <property type="nucleotide sequence ID" value="NZ_JBBUKT010000012.1"/>
</dbReference>
<evidence type="ECO:0008006" key="3">
    <source>
        <dbReference type="Google" id="ProtNLM"/>
    </source>
</evidence>
<keyword evidence="2" id="KW-1185">Reference proteome</keyword>
<evidence type="ECO:0000313" key="1">
    <source>
        <dbReference type="EMBL" id="MEK7953586.1"/>
    </source>
</evidence>
<evidence type="ECO:0000313" key="2">
    <source>
        <dbReference type="Proteomes" id="UP001371305"/>
    </source>
</evidence>
<sequence length="705" mass="76885">MSQKPEPVNHRRRAVKRGAAVAVLVIGAAIGVAVPMQRSHAEKEARREHLASSLAEGLRQLEAVRQEFSGLETSKRDELSLHVATIAPRAAGEVAVMQDAALTAQRKIAQALEGTLGDLTEFSAKRANVNFDRVFQAHELVAGCQEEILSSQQRALGELSLLHPGHPAVAAQQAAREAQVSIGTKLGELIAARDLARGSRLRTASEREYDHHTYNKERAERRLAQIPRDLETMTGRASELAAMQKSVAHELAVATDETTRSRLEGEAVTVTRALADLSKRKGDAEKQLASAASTLAKHAPKVAELEAVLSREPTPPTPEDLKVIGLQRELVELQRQAINLQVAAAAALKDFPSLANSQCVNDAMAALGTAATADFRADAYHRAIALEQELRASFRKIQAMDLAMTRSLPLAEAMASMEPAPLPRAELSAQDDRASAEIDSVVAGAHALLDQARRLVIAKETAVQRGAMLGKLESFVAAVREDPARDLTGLLAGRDEGVTRLMPGGPGGPPPLDAKTVSLPAFSLLNQREFSPPPAWLFVDHWQVLGPFDNPQRANIDTSFPPESLVDLTATYPGKNGVPIRWETVDSPAPNVMPPFRGYNQARKIDGLDEQTAYRSNLRYTIYYAYAELHFEQDCDRWLAIGSDDHSKIWINGDPVWSSGKDAKAWRVDEGYRKVHFKAGANRVLYRVENGDDRTEFSLLVGMQP</sequence>
<reference evidence="1 2" key="1">
    <citation type="submission" date="2024-04" db="EMBL/GenBank/DDBJ databases">
        <title>Luteolibacter sp. isolated from soil.</title>
        <authorList>
            <person name="An J."/>
        </authorList>
    </citation>
    <scope>NUCLEOTIDE SEQUENCE [LARGE SCALE GENOMIC DNA]</scope>
    <source>
        <strain evidence="1 2">Y139</strain>
    </source>
</reference>
<organism evidence="1 2">
    <name type="scientific">Luteolibacter soli</name>
    <dbReference type="NCBI Taxonomy" id="3135280"/>
    <lineage>
        <taxon>Bacteria</taxon>
        <taxon>Pseudomonadati</taxon>
        <taxon>Verrucomicrobiota</taxon>
        <taxon>Verrucomicrobiia</taxon>
        <taxon>Verrucomicrobiales</taxon>
        <taxon>Verrucomicrobiaceae</taxon>
        <taxon>Luteolibacter</taxon>
    </lineage>
</organism>